<organism evidence="3 4">
    <name type="scientific">Eimeria praecox</name>
    <dbReference type="NCBI Taxonomy" id="51316"/>
    <lineage>
        <taxon>Eukaryota</taxon>
        <taxon>Sar</taxon>
        <taxon>Alveolata</taxon>
        <taxon>Apicomplexa</taxon>
        <taxon>Conoidasida</taxon>
        <taxon>Coccidia</taxon>
        <taxon>Eucoccidiorida</taxon>
        <taxon>Eimeriorina</taxon>
        <taxon>Eimeriidae</taxon>
        <taxon>Eimeria</taxon>
    </lineage>
</organism>
<dbReference type="AlphaFoldDB" id="U6H2G6"/>
<keyword evidence="4" id="KW-1185">Reference proteome</keyword>
<name>U6H2G6_9EIME</name>
<sequence length="335" mass="38399">MAIQTAEITVRPRRDHSTTGADGTFSSLNSVRAERALSLIPLFSKTRKMGQSLTTQEKHNIKREIYTLYPGLEQQLDMAFSCHDVEGALALPYATLEPVIRHLLMQYGLIEYVTRFSKESGALDPAHVRHELAEFGVATTRLFGDANLTVEDFKSLAVVWLKKILDTHADDQAEWMEKLRADQEEQSANYAKAMKEFQEQYVKQQAVYQQGLEEQQKQIQDWNRLLEDAHKTQQQIYEEEVRRMKEIQEREARAAEIARQEELELIRKYQQKLEEIAKSEGGKCFVYPASKTPYGACASAGAQEPCRRKRSHTRKPEGAIRRFASCGVLRSEESV</sequence>
<feature type="coiled-coil region" evidence="1">
    <location>
        <begin position="176"/>
        <end position="279"/>
    </location>
</feature>
<proteinExistence type="predicted"/>
<dbReference type="EMBL" id="HG694678">
    <property type="protein sequence ID" value="CDI86042.1"/>
    <property type="molecule type" value="Genomic_DNA"/>
</dbReference>
<feature type="region of interest" description="Disordered" evidence="2">
    <location>
        <begin position="1"/>
        <end position="25"/>
    </location>
</feature>
<evidence type="ECO:0000256" key="2">
    <source>
        <dbReference type="SAM" id="MobiDB-lite"/>
    </source>
</evidence>
<dbReference type="VEuPathDB" id="ToxoDB:EPH_0067240"/>
<evidence type="ECO:0000256" key="1">
    <source>
        <dbReference type="SAM" id="Coils"/>
    </source>
</evidence>
<reference evidence="3" key="2">
    <citation type="submission" date="2013-10" db="EMBL/GenBank/DDBJ databases">
        <authorList>
            <person name="Aslett M."/>
        </authorList>
    </citation>
    <scope>NUCLEOTIDE SEQUENCE [LARGE SCALE GENOMIC DNA]</scope>
    <source>
        <strain evidence="3">Houghton</strain>
    </source>
</reference>
<accession>U6H2G6</accession>
<dbReference type="OrthoDB" id="341684at2759"/>
<evidence type="ECO:0000313" key="4">
    <source>
        <dbReference type="Proteomes" id="UP000018201"/>
    </source>
</evidence>
<keyword evidence="1" id="KW-0175">Coiled coil</keyword>
<dbReference type="Proteomes" id="UP000018201">
    <property type="component" value="Unassembled WGS sequence"/>
</dbReference>
<gene>
    <name evidence="3" type="ORF">EPH_0067240</name>
</gene>
<evidence type="ECO:0000313" key="3">
    <source>
        <dbReference type="EMBL" id="CDI86042.1"/>
    </source>
</evidence>
<reference evidence="3" key="1">
    <citation type="submission" date="2013-10" db="EMBL/GenBank/DDBJ databases">
        <title>Genomic analysis of the causative agents of coccidiosis in chickens.</title>
        <authorList>
            <person name="Reid A.J."/>
            <person name="Blake D."/>
            <person name="Billington K."/>
            <person name="Browne H."/>
            <person name="Dunn M."/>
            <person name="Hung S."/>
            <person name="Kawahara F."/>
            <person name="Miranda-Saavedra D."/>
            <person name="Mourier T."/>
            <person name="Nagra H."/>
            <person name="Otto T.D."/>
            <person name="Rawlings N."/>
            <person name="Sanchez A."/>
            <person name="Sanders M."/>
            <person name="Subramaniam C."/>
            <person name="Tay Y."/>
            <person name="Dear P."/>
            <person name="Doerig C."/>
            <person name="Gruber A."/>
            <person name="Parkinson J."/>
            <person name="Shirley M."/>
            <person name="Wan K.L."/>
            <person name="Berriman M."/>
            <person name="Tomley F."/>
            <person name="Pain A."/>
        </authorList>
    </citation>
    <scope>NUCLEOTIDE SEQUENCE [LARGE SCALE GENOMIC DNA]</scope>
    <source>
        <strain evidence="3">Houghton</strain>
    </source>
</reference>
<protein>
    <submittedName>
        <fullName evidence="3">Uncharacterized protein</fullName>
    </submittedName>
</protein>